<evidence type="ECO:0000313" key="2">
    <source>
        <dbReference type="EMBL" id="POY43206.1"/>
    </source>
</evidence>
<gene>
    <name evidence="2" type="ORF">C3Z13_00555</name>
</gene>
<proteinExistence type="predicted"/>
<sequence length="86" mass="9639">MIHKFFSKIPAKILQYIADDFRKAGAIAGVGLVGFVLSKDNINEMEASSLLIVGVSFWMLGLLLNYVADIMNKKTKKPVKHIKQHH</sequence>
<protein>
    <submittedName>
        <fullName evidence="2">Uncharacterized protein</fullName>
    </submittedName>
</protein>
<reference evidence="2 3" key="1">
    <citation type="submission" date="2018-02" db="EMBL/GenBank/DDBJ databases">
        <title>Classification genera of Pasteurellaceae by whole genome sequence comparison.</title>
        <authorList>
            <person name="Christensen H."/>
        </authorList>
    </citation>
    <scope>NUCLEOTIDE SEQUENCE [LARGE SCALE GENOMIC DNA]</scope>
    <source>
        <strain evidence="2 3">20186H4H1</strain>
    </source>
</reference>
<evidence type="ECO:0000313" key="3">
    <source>
        <dbReference type="Proteomes" id="UP000237229"/>
    </source>
</evidence>
<accession>A0ABX4ZUJ7</accession>
<comment type="caution">
    <text evidence="2">The sequence shown here is derived from an EMBL/GenBank/DDBJ whole genome shotgun (WGS) entry which is preliminary data.</text>
</comment>
<evidence type="ECO:0000256" key="1">
    <source>
        <dbReference type="SAM" id="Phobius"/>
    </source>
</evidence>
<keyword evidence="3" id="KW-1185">Reference proteome</keyword>
<keyword evidence="1" id="KW-0812">Transmembrane</keyword>
<organism evidence="2 3">
    <name type="scientific">Avibacterium endocarditidis</name>
    <dbReference type="NCBI Taxonomy" id="380674"/>
    <lineage>
        <taxon>Bacteria</taxon>
        <taxon>Pseudomonadati</taxon>
        <taxon>Pseudomonadota</taxon>
        <taxon>Gammaproteobacteria</taxon>
        <taxon>Pasteurellales</taxon>
        <taxon>Pasteurellaceae</taxon>
        <taxon>Avibacterium</taxon>
    </lineage>
</organism>
<keyword evidence="1" id="KW-1133">Transmembrane helix</keyword>
<keyword evidence="1" id="KW-0472">Membrane</keyword>
<feature type="transmembrane region" description="Helical" evidence="1">
    <location>
        <begin position="50"/>
        <end position="68"/>
    </location>
</feature>
<dbReference type="EMBL" id="PQVI01000003">
    <property type="protein sequence ID" value="POY43206.1"/>
    <property type="molecule type" value="Genomic_DNA"/>
</dbReference>
<feature type="transmembrane region" description="Helical" evidence="1">
    <location>
        <begin position="21"/>
        <end position="38"/>
    </location>
</feature>
<name>A0ABX4ZUJ7_9PAST</name>
<dbReference type="Proteomes" id="UP000237229">
    <property type="component" value="Unassembled WGS sequence"/>
</dbReference>